<evidence type="ECO:0000256" key="7">
    <source>
        <dbReference type="SAM" id="Phobius"/>
    </source>
</evidence>
<protein>
    <recommendedName>
        <fullName evidence="8">Major facilitator superfamily (MFS) profile domain-containing protein</fullName>
    </recommendedName>
</protein>
<dbReference type="GO" id="GO:0022857">
    <property type="term" value="F:transmembrane transporter activity"/>
    <property type="evidence" value="ECO:0007669"/>
    <property type="project" value="InterPro"/>
</dbReference>
<evidence type="ECO:0000256" key="5">
    <source>
        <dbReference type="ARBA" id="ARBA00022989"/>
    </source>
</evidence>
<dbReference type="InterPro" id="IPR003663">
    <property type="entry name" value="Sugar/inositol_transpt"/>
</dbReference>
<dbReference type="PROSITE" id="PS00217">
    <property type="entry name" value="SUGAR_TRANSPORT_2"/>
    <property type="match status" value="1"/>
</dbReference>
<feature type="transmembrane region" description="Helical" evidence="7">
    <location>
        <begin position="564"/>
        <end position="584"/>
    </location>
</feature>
<feature type="transmembrane region" description="Helical" evidence="7">
    <location>
        <begin position="497"/>
        <end position="522"/>
    </location>
</feature>
<dbReference type="Proteomes" id="UP001175353">
    <property type="component" value="Unassembled WGS sequence"/>
</dbReference>
<evidence type="ECO:0000313" key="10">
    <source>
        <dbReference type="Proteomes" id="UP001175353"/>
    </source>
</evidence>
<feature type="transmembrane region" description="Helical" evidence="7">
    <location>
        <begin position="470"/>
        <end position="490"/>
    </location>
</feature>
<gene>
    <name evidence="9" type="ORF">LTR91_002670</name>
</gene>
<evidence type="ECO:0000256" key="3">
    <source>
        <dbReference type="ARBA" id="ARBA00022448"/>
    </source>
</evidence>
<name>A0AAN6L1Q9_9PEZI</name>
<dbReference type="PRINTS" id="PR00171">
    <property type="entry name" value="SUGRTRNSPORT"/>
</dbReference>
<dbReference type="GO" id="GO:0016020">
    <property type="term" value="C:membrane"/>
    <property type="evidence" value="ECO:0007669"/>
    <property type="project" value="UniProtKB-SubCell"/>
</dbReference>
<keyword evidence="3" id="KW-0813">Transport</keyword>
<evidence type="ECO:0000259" key="8">
    <source>
        <dbReference type="PROSITE" id="PS50850"/>
    </source>
</evidence>
<feature type="transmembrane region" description="Helical" evidence="7">
    <location>
        <begin position="210"/>
        <end position="232"/>
    </location>
</feature>
<dbReference type="InterPro" id="IPR005828">
    <property type="entry name" value="MFS_sugar_transport-like"/>
</dbReference>
<evidence type="ECO:0000256" key="6">
    <source>
        <dbReference type="ARBA" id="ARBA00023136"/>
    </source>
</evidence>
<keyword evidence="10" id="KW-1185">Reference proteome</keyword>
<dbReference type="Pfam" id="PF00083">
    <property type="entry name" value="Sugar_tr"/>
    <property type="match status" value="2"/>
</dbReference>
<feature type="transmembrane region" description="Helical" evidence="7">
    <location>
        <begin position="419"/>
        <end position="441"/>
    </location>
</feature>
<organism evidence="9 10">
    <name type="scientific">Friedmanniomyces endolithicus</name>
    <dbReference type="NCBI Taxonomy" id="329885"/>
    <lineage>
        <taxon>Eukaryota</taxon>
        <taxon>Fungi</taxon>
        <taxon>Dikarya</taxon>
        <taxon>Ascomycota</taxon>
        <taxon>Pezizomycotina</taxon>
        <taxon>Dothideomycetes</taxon>
        <taxon>Dothideomycetidae</taxon>
        <taxon>Mycosphaerellales</taxon>
        <taxon>Teratosphaeriaceae</taxon>
        <taxon>Friedmanniomyces</taxon>
    </lineage>
</organism>
<feature type="transmembrane region" description="Helical" evidence="7">
    <location>
        <begin position="528"/>
        <end position="552"/>
    </location>
</feature>
<dbReference type="InterPro" id="IPR005829">
    <property type="entry name" value="Sugar_transporter_CS"/>
</dbReference>
<comment type="caution">
    <text evidence="9">The sequence shown here is derived from an EMBL/GenBank/DDBJ whole genome shotgun (WGS) entry which is preliminary data.</text>
</comment>
<dbReference type="GO" id="GO:0015798">
    <property type="term" value="P:myo-inositol transport"/>
    <property type="evidence" value="ECO:0007669"/>
    <property type="project" value="UniProtKB-ARBA"/>
</dbReference>
<dbReference type="PROSITE" id="PS50850">
    <property type="entry name" value="MFS"/>
    <property type="match status" value="1"/>
</dbReference>
<evidence type="ECO:0000256" key="1">
    <source>
        <dbReference type="ARBA" id="ARBA00004141"/>
    </source>
</evidence>
<dbReference type="PANTHER" id="PTHR48020:SF40">
    <property type="entry name" value="MAJOR FACILITATOR SUPERFAMILY (MFS) PROFILE DOMAIN-CONTAINING PROTEIN"/>
    <property type="match status" value="1"/>
</dbReference>
<dbReference type="InterPro" id="IPR036259">
    <property type="entry name" value="MFS_trans_sf"/>
</dbReference>
<evidence type="ECO:0000256" key="4">
    <source>
        <dbReference type="ARBA" id="ARBA00022692"/>
    </source>
</evidence>
<proteinExistence type="inferred from homology"/>
<dbReference type="AlphaFoldDB" id="A0AAN6L1Q9"/>
<accession>A0AAN6L1Q9</accession>
<keyword evidence="6 7" id="KW-0472">Membrane</keyword>
<feature type="transmembrane region" description="Helical" evidence="7">
    <location>
        <begin position="270"/>
        <end position="291"/>
    </location>
</feature>
<dbReference type="InterPro" id="IPR020846">
    <property type="entry name" value="MFS_dom"/>
</dbReference>
<reference evidence="9" key="1">
    <citation type="submission" date="2023-06" db="EMBL/GenBank/DDBJ databases">
        <title>Black Yeasts Isolated from many extreme environments.</title>
        <authorList>
            <person name="Coleine C."/>
            <person name="Stajich J.E."/>
            <person name="Selbmann L."/>
        </authorList>
    </citation>
    <scope>NUCLEOTIDE SEQUENCE</scope>
    <source>
        <strain evidence="9">CCFEE 5200</strain>
    </source>
</reference>
<feature type="domain" description="Major facilitator superfamily (MFS) profile" evidence="8">
    <location>
        <begin position="132"/>
        <end position="619"/>
    </location>
</feature>
<dbReference type="Gene3D" id="1.20.1250.20">
    <property type="entry name" value="MFS general substrate transporter like domains"/>
    <property type="match status" value="1"/>
</dbReference>
<dbReference type="SUPFAM" id="SSF103473">
    <property type="entry name" value="MFS general substrate transporter"/>
    <property type="match status" value="1"/>
</dbReference>
<feature type="transmembrane region" description="Helical" evidence="7">
    <location>
        <begin position="238"/>
        <end position="258"/>
    </location>
</feature>
<evidence type="ECO:0000256" key="2">
    <source>
        <dbReference type="ARBA" id="ARBA00010992"/>
    </source>
</evidence>
<dbReference type="EMBL" id="JAUJLE010000012">
    <property type="protein sequence ID" value="KAK1010274.1"/>
    <property type="molecule type" value="Genomic_DNA"/>
</dbReference>
<keyword evidence="5 7" id="KW-1133">Transmembrane helix</keyword>
<comment type="subcellular location">
    <subcellularLocation>
        <location evidence="1">Membrane</location>
        <topology evidence="1">Multi-pass membrane protein</topology>
    </subcellularLocation>
</comment>
<evidence type="ECO:0000313" key="9">
    <source>
        <dbReference type="EMBL" id="KAK1010274.1"/>
    </source>
</evidence>
<comment type="similarity">
    <text evidence="2">Belongs to the major facilitator superfamily. Sugar transporter (TC 2.A.1.1) family.</text>
</comment>
<dbReference type="GO" id="GO:0015791">
    <property type="term" value="P:polyol transmembrane transport"/>
    <property type="evidence" value="ECO:0007669"/>
    <property type="project" value="UniProtKB-ARBA"/>
</dbReference>
<sequence>MVPATTSNPMASNHNEVDHVTYRHGRNTENALSNDGDSMAGVPDDIFDANDQGLVDSPLLRLKPEEVDSLTKHFVRKYHLKNYEDLFIKAGKILRDPEASMSVPHLTDEEKTALKHETSSGFWRQPKQLQVTIITLCVAAVVQGWNQTGTNGANLNWPQQLGLSNLQGCDPTGIDAWKFSIVNAATYLSASLVGCWLSDPLNEYFFGRRAAICLSAVIILASAIGGACTRTWQELLVTRILLGLGMGCKASVTPVLAAEIAPAHIRGSLVMNWQLFVAFGVLCGFTANLVVSQVGPTAWRWQVASSALPTIVLLSLIYVCPESPRFLMRRGHYRMAYQNLVLLRFHPILAAKELLYVHCQMEVESRFLGVSTKFPTHDEDKRRTSKLSSTFRRRSATARPANYWQKLYQIFAIKRNQRAITAAVVCMIGQQLCGVNALQFFSSTFFCDAREGTIKDENLLANSSYLQPLFLSWGIGLANFLFTFPAYYFIDRKGRRWLLLITIPLMALTSLAAGLSFLIPVANGARTPVIAVFTFLFMAAYSSGIGPVPFTLSAEVFPMEHRMVGMSFAVFTNLFGAGVLALFVPQLTNVIGHSGLLGIFAGLNVVAFILVFFFVRETAGAAVGGGAFGNMISVSLEELNYIFGVPAAKHAMYQWDTVLPWAWRYYVLRDKACPDQPQKLYNWASARDWEIQEVPRVV</sequence>
<feature type="transmembrane region" description="Helical" evidence="7">
    <location>
        <begin position="590"/>
        <end position="615"/>
    </location>
</feature>
<dbReference type="InterPro" id="IPR050814">
    <property type="entry name" value="Myo-inositol_Transporter"/>
</dbReference>
<keyword evidence="4 7" id="KW-0812">Transmembrane</keyword>
<dbReference type="PANTHER" id="PTHR48020">
    <property type="entry name" value="PROTON MYO-INOSITOL COTRANSPORTER"/>
    <property type="match status" value="1"/>
</dbReference>